<name>A0A4D7JIL7_9BACT</name>
<dbReference type="Pfam" id="PF01882">
    <property type="entry name" value="DUF58"/>
    <property type="match status" value="1"/>
</dbReference>
<dbReference type="OrthoDB" id="9776116at2"/>
<feature type="domain" description="DUF58" evidence="1">
    <location>
        <begin position="43"/>
        <end position="258"/>
    </location>
</feature>
<dbReference type="SUPFAM" id="SSF53300">
    <property type="entry name" value="vWA-like"/>
    <property type="match status" value="1"/>
</dbReference>
<protein>
    <submittedName>
        <fullName evidence="2">DUF58 domain-containing protein</fullName>
    </submittedName>
</protein>
<sequence length="299" mass="35182">MKDQDNKIYKNFEFLARQLVEGFITGHHKSPYHGFSVEFAEHNPYNTGESTRHIDWKVFARTDKLYTKRYEEETNLRCRLLIDHSASMHYPEPEKEKLQYSLLAAAALSYLMQKQRDAVSVGFFSDKMDTQTDCKSTEKHLSNIYSLLEKELLNQAPKGVTKLSEVLHTVAGTIHKRSLVILFSDFISDAEQLEEVSVALQHLKHKKHEVVIFHVYDSETELNLNLDDRPYLFIDKETGEKLKLNPSEVKKEYHKTQLEEFAKIENRCRELKMDFVPLDIRKDLKNVLLTYLNKRKRMR</sequence>
<dbReference type="PANTHER" id="PTHR33608:SF7">
    <property type="entry name" value="DUF58 DOMAIN-CONTAINING PROTEIN"/>
    <property type="match status" value="1"/>
</dbReference>
<evidence type="ECO:0000313" key="2">
    <source>
        <dbReference type="EMBL" id="QCK14833.1"/>
    </source>
</evidence>
<proteinExistence type="predicted"/>
<gene>
    <name evidence="2" type="ORF">DCC35_08815</name>
</gene>
<organism evidence="2 3">
    <name type="scientific">Mangrovivirga cuniculi</name>
    <dbReference type="NCBI Taxonomy" id="2715131"/>
    <lineage>
        <taxon>Bacteria</taxon>
        <taxon>Pseudomonadati</taxon>
        <taxon>Bacteroidota</taxon>
        <taxon>Cytophagia</taxon>
        <taxon>Cytophagales</taxon>
        <taxon>Mangrovivirgaceae</taxon>
        <taxon>Mangrovivirga</taxon>
    </lineage>
</organism>
<dbReference type="Gene3D" id="3.40.50.410">
    <property type="entry name" value="von Willebrand factor, type A domain"/>
    <property type="match status" value="1"/>
</dbReference>
<dbReference type="InterPro" id="IPR036465">
    <property type="entry name" value="vWFA_dom_sf"/>
</dbReference>
<dbReference type="KEGG" id="fpf:DCC35_08815"/>
<dbReference type="AlphaFoldDB" id="A0A4D7JIL7"/>
<dbReference type="InterPro" id="IPR002881">
    <property type="entry name" value="DUF58"/>
</dbReference>
<reference evidence="2 3" key="1">
    <citation type="submission" date="2018-04" db="EMBL/GenBank/DDBJ databases">
        <title>Complete genome uncultured novel isolate.</title>
        <authorList>
            <person name="Merlino G."/>
        </authorList>
    </citation>
    <scope>NUCLEOTIDE SEQUENCE [LARGE SCALE GENOMIC DNA]</scope>
    <source>
        <strain evidence="3">R1DC9</strain>
    </source>
</reference>
<keyword evidence="3" id="KW-1185">Reference proteome</keyword>
<dbReference type="RefSeq" id="WP_137090420.1">
    <property type="nucleotide sequence ID" value="NZ_CP028923.1"/>
</dbReference>
<dbReference type="PANTHER" id="PTHR33608">
    <property type="entry name" value="BLL2464 PROTEIN"/>
    <property type="match status" value="1"/>
</dbReference>
<accession>A0A4D7JIL7</accession>
<evidence type="ECO:0000313" key="3">
    <source>
        <dbReference type="Proteomes" id="UP000298616"/>
    </source>
</evidence>
<dbReference type="EMBL" id="CP028923">
    <property type="protein sequence ID" value="QCK14833.1"/>
    <property type="molecule type" value="Genomic_DNA"/>
</dbReference>
<evidence type="ECO:0000259" key="1">
    <source>
        <dbReference type="Pfam" id="PF01882"/>
    </source>
</evidence>
<dbReference type="Proteomes" id="UP000298616">
    <property type="component" value="Chromosome"/>
</dbReference>